<dbReference type="HOGENOM" id="CLU_1372068_0_0_1"/>
<keyword evidence="1" id="KW-0812">Transmembrane</keyword>
<feature type="transmembrane region" description="Helical" evidence="1">
    <location>
        <begin position="158"/>
        <end position="177"/>
    </location>
</feature>
<evidence type="ECO:0000313" key="2">
    <source>
        <dbReference type="EMBL" id="CCE31102.1"/>
    </source>
</evidence>
<comment type="caution">
    <text evidence="2">The sequence shown here is derived from an EMBL/GenBank/DDBJ whole genome shotgun (WGS) entry which is preliminary data.</text>
</comment>
<dbReference type="Proteomes" id="UP000016801">
    <property type="component" value="Unassembled WGS sequence"/>
</dbReference>
<evidence type="ECO:0000313" key="3">
    <source>
        <dbReference type="Proteomes" id="UP000016801"/>
    </source>
</evidence>
<gene>
    <name evidence="2" type="ORF">CPUR_04953</name>
</gene>
<protein>
    <submittedName>
        <fullName evidence="2">Uncharacterized protein</fullName>
    </submittedName>
</protein>
<keyword evidence="3" id="KW-1185">Reference proteome</keyword>
<evidence type="ECO:0000256" key="1">
    <source>
        <dbReference type="SAM" id="Phobius"/>
    </source>
</evidence>
<proteinExistence type="predicted"/>
<accession>M1VWD9</accession>
<dbReference type="VEuPathDB" id="FungiDB:CPUR_04953"/>
<organism evidence="2 3">
    <name type="scientific">Claviceps purpurea (strain 20.1)</name>
    <name type="common">Ergot fungus</name>
    <name type="synonym">Sphacelia segetum</name>
    <dbReference type="NCBI Taxonomy" id="1111077"/>
    <lineage>
        <taxon>Eukaryota</taxon>
        <taxon>Fungi</taxon>
        <taxon>Dikarya</taxon>
        <taxon>Ascomycota</taxon>
        <taxon>Pezizomycotina</taxon>
        <taxon>Sordariomycetes</taxon>
        <taxon>Hypocreomycetidae</taxon>
        <taxon>Hypocreales</taxon>
        <taxon>Clavicipitaceae</taxon>
        <taxon>Claviceps</taxon>
    </lineage>
</organism>
<dbReference type="AlphaFoldDB" id="M1VWD9"/>
<name>M1VWD9_CLAP2</name>
<sequence>MSVVDDMQSCPGTEFVNGTEPIEELLDAVAEDELLYEDLFPLFPARSDHYKSGMHPNAVCAETVHHTPVIPDYPFSSENGILAPHAWLSRVLIQVSSAVAIGSSSGALKRLPDMLLYRQTHGHRGRDAVENEWKIKHEGRDTAVSLALTIVLSFLPPFLPPVPLSILLACLLLSILLPKTSLRSTVHLNGSSRNIKHAQ</sequence>
<keyword evidence="1" id="KW-0472">Membrane</keyword>
<keyword evidence="1" id="KW-1133">Transmembrane helix</keyword>
<dbReference type="EMBL" id="CAGA01000027">
    <property type="protein sequence ID" value="CCE31102.1"/>
    <property type="molecule type" value="Genomic_DNA"/>
</dbReference>
<reference evidence="2 3" key="1">
    <citation type="journal article" date="2013" name="PLoS Genet.">
        <title>Plant-symbiotic fungi as chemical engineers: Multi-genome analysis of the Clavicipitaceae reveals dynamics of alkaloid loci.</title>
        <authorList>
            <person name="Schardl C.L."/>
            <person name="Young C.A."/>
            <person name="Hesse U."/>
            <person name="Amyotte S.G."/>
            <person name="Andreeva K."/>
            <person name="Calie P.J."/>
            <person name="Fleetwood D.J."/>
            <person name="Haws D.C."/>
            <person name="Moore N."/>
            <person name="Oeser B."/>
            <person name="Panaccione D.G."/>
            <person name="Schweri K.K."/>
            <person name="Voisey C.R."/>
            <person name="Farman M.L."/>
            <person name="Jaromczyk J.W."/>
            <person name="Roe B.A."/>
            <person name="O'Sullivan D.M."/>
            <person name="Scott B."/>
            <person name="Tudzynski P."/>
            <person name="An Z."/>
            <person name="Arnaoudova E.G."/>
            <person name="Bullock C.T."/>
            <person name="Charlton N.D."/>
            <person name="Chen L."/>
            <person name="Cox M."/>
            <person name="Dinkins R.D."/>
            <person name="Florea S."/>
            <person name="Glenn A.E."/>
            <person name="Gordon A."/>
            <person name="Gueldener U."/>
            <person name="Harris D.R."/>
            <person name="Hollin W."/>
            <person name="Jaromczyk J."/>
            <person name="Johnson R.D."/>
            <person name="Khan A.K."/>
            <person name="Leistner E."/>
            <person name="Leuchtmann A."/>
            <person name="Li C."/>
            <person name="Liu J."/>
            <person name="Liu J."/>
            <person name="Liu M."/>
            <person name="Mace W."/>
            <person name="Machado C."/>
            <person name="Nagabhyru P."/>
            <person name="Pan J."/>
            <person name="Schmid J."/>
            <person name="Sugawara K."/>
            <person name="Steiner U."/>
            <person name="Takach J.E."/>
            <person name="Tanaka E."/>
            <person name="Webb J.S."/>
            <person name="Wilson E.V."/>
            <person name="Wiseman J.L."/>
            <person name="Yoshida R."/>
            <person name="Zeng Z."/>
        </authorList>
    </citation>
    <scope>NUCLEOTIDE SEQUENCE [LARGE SCALE GENOMIC DNA]</scope>
    <source>
        <strain evidence="2 3">20.1</strain>
    </source>
</reference>